<dbReference type="EC" id="2.7.1.156" evidence="8"/>
<evidence type="ECO:0000256" key="11">
    <source>
        <dbReference type="ARBA" id="ARBA00022679"/>
    </source>
</evidence>
<reference evidence="20" key="1">
    <citation type="journal article" date="2021" name="PeerJ">
        <title>Extensive microbial diversity within the chicken gut microbiome revealed by metagenomics and culture.</title>
        <authorList>
            <person name="Gilroy R."/>
            <person name="Ravi A."/>
            <person name="Getino M."/>
            <person name="Pursley I."/>
            <person name="Horton D.L."/>
            <person name="Alikhan N.F."/>
            <person name="Baker D."/>
            <person name="Gharbi K."/>
            <person name="Hall N."/>
            <person name="Watson M."/>
            <person name="Adriaenssens E.M."/>
            <person name="Foster-Nyarko E."/>
            <person name="Jarju S."/>
            <person name="Secka A."/>
            <person name="Antonio M."/>
            <person name="Oren A."/>
            <person name="Chaudhuri R.R."/>
            <person name="La Ragione R."/>
            <person name="Hildebrand F."/>
            <person name="Pallen M.J."/>
        </authorList>
    </citation>
    <scope>NUCLEOTIDE SEQUENCE</scope>
    <source>
        <strain evidence="20">ChiHjej12B11-1927</strain>
    </source>
</reference>
<evidence type="ECO:0000256" key="17">
    <source>
        <dbReference type="ARBA" id="ARBA00030571"/>
    </source>
</evidence>
<comment type="pathway">
    <text evidence="5">Cofactor biosynthesis; adenosylcobalamin biosynthesis; adenosylcobalamin from cob(II)yrinate a,c-diamide: step 6/7.</text>
</comment>
<evidence type="ECO:0000256" key="5">
    <source>
        <dbReference type="ARBA" id="ARBA00004692"/>
    </source>
</evidence>
<keyword evidence="15 19" id="KW-0342">GTP-binding</keyword>
<sequence length="179" mass="20140">MVTLITGGSGSGKSAYAESVITGFGDYERIYIATMYPFDEESHARIRRHRQMRAKKNFQTLECYTGLKDLKVPAGSCVLLECMSNLVANEMYQDQGAKEKTVEEVMEGIRSLASQARELVIVTNEIFSDGIRYSPETIQYQAFLGQINQEIAKMAVNVTEVVYGIPLCYKNERKEGQKI</sequence>
<feature type="binding site" evidence="19">
    <location>
        <position position="81"/>
    </location>
    <ligand>
        <name>GTP</name>
        <dbReference type="ChEBI" id="CHEBI:37565"/>
    </ligand>
</feature>
<dbReference type="Pfam" id="PF02283">
    <property type="entry name" value="CobU"/>
    <property type="match status" value="1"/>
</dbReference>
<evidence type="ECO:0000313" key="20">
    <source>
        <dbReference type="EMBL" id="HIX37698.1"/>
    </source>
</evidence>
<keyword evidence="12 19" id="KW-0547">Nucleotide-binding</keyword>
<comment type="catalytic activity">
    <reaction evidence="3">
        <text>adenosylcob(III)inamide + GTP = adenosylcob(III)inamide phosphate + GDP + H(+)</text>
        <dbReference type="Rhea" id="RHEA:15765"/>
        <dbReference type="ChEBI" id="CHEBI:2480"/>
        <dbReference type="ChEBI" id="CHEBI:15378"/>
        <dbReference type="ChEBI" id="CHEBI:37565"/>
        <dbReference type="ChEBI" id="CHEBI:58189"/>
        <dbReference type="ChEBI" id="CHEBI:58502"/>
        <dbReference type="EC" id="2.7.1.156"/>
    </reaction>
</comment>
<comment type="caution">
    <text evidence="20">The sequence shown here is derived from an EMBL/GenBank/DDBJ whole genome shotgun (WGS) entry which is preliminary data.</text>
</comment>
<protein>
    <recommendedName>
        <fullName evidence="16">Adenosylcobinamide kinase</fullName>
        <ecNumber evidence="8">2.7.1.156</ecNumber>
        <ecNumber evidence="9">2.7.7.62</ecNumber>
    </recommendedName>
    <alternativeName>
        <fullName evidence="17">Adenosylcobinamide-phosphate guanylyltransferase</fullName>
    </alternativeName>
</protein>
<dbReference type="AlphaFoldDB" id="A0A9D2AM82"/>
<evidence type="ECO:0000256" key="13">
    <source>
        <dbReference type="ARBA" id="ARBA00022777"/>
    </source>
</evidence>
<comment type="catalytic activity">
    <reaction evidence="1">
        <text>adenosylcob(III)inamide + ATP = adenosylcob(III)inamide phosphate + ADP + H(+)</text>
        <dbReference type="Rhea" id="RHEA:15769"/>
        <dbReference type="ChEBI" id="CHEBI:2480"/>
        <dbReference type="ChEBI" id="CHEBI:15378"/>
        <dbReference type="ChEBI" id="CHEBI:30616"/>
        <dbReference type="ChEBI" id="CHEBI:58502"/>
        <dbReference type="ChEBI" id="CHEBI:456216"/>
        <dbReference type="EC" id="2.7.1.156"/>
    </reaction>
</comment>
<gene>
    <name evidence="20" type="ORF">H9738_07510</name>
</gene>
<keyword evidence="20" id="KW-0548">Nucleotidyltransferase</keyword>
<keyword evidence="11" id="KW-0808">Transferase</keyword>
<evidence type="ECO:0000256" key="10">
    <source>
        <dbReference type="ARBA" id="ARBA00022573"/>
    </source>
</evidence>
<dbReference type="EC" id="2.7.7.62" evidence="9"/>
<comment type="function">
    <text evidence="4">Catalyzes ATP-dependent phosphorylation of adenosylcobinamide and addition of GMP to adenosylcobinamide phosphate.</text>
</comment>
<dbReference type="Gene3D" id="3.40.50.300">
    <property type="entry name" value="P-loop containing nucleotide triphosphate hydrolases"/>
    <property type="match status" value="1"/>
</dbReference>
<dbReference type="PANTHER" id="PTHR34848">
    <property type="match status" value="1"/>
</dbReference>
<dbReference type="GO" id="GO:0043752">
    <property type="term" value="F:adenosylcobinamide kinase activity"/>
    <property type="evidence" value="ECO:0007669"/>
    <property type="project" value="UniProtKB-EC"/>
</dbReference>
<comment type="similarity">
    <text evidence="7">Belongs to the CobU/CobP family.</text>
</comment>
<evidence type="ECO:0000256" key="6">
    <source>
        <dbReference type="ARBA" id="ARBA00005159"/>
    </source>
</evidence>
<dbReference type="SUPFAM" id="SSF52540">
    <property type="entry name" value="P-loop containing nucleoside triphosphate hydrolases"/>
    <property type="match status" value="1"/>
</dbReference>
<dbReference type="GO" id="GO:0005525">
    <property type="term" value="F:GTP binding"/>
    <property type="evidence" value="ECO:0007669"/>
    <property type="project" value="UniProtKB-KW"/>
</dbReference>
<dbReference type="PANTHER" id="PTHR34848:SF1">
    <property type="entry name" value="BIFUNCTIONAL ADENOSYLCOBALAMIN BIOSYNTHESIS PROTEIN COBU"/>
    <property type="match status" value="1"/>
</dbReference>
<dbReference type="GO" id="GO:0008820">
    <property type="term" value="F:cobinamide phosphate guanylyltransferase activity"/>
    <property type="evidence" value="ECO:0007669"/>
    <property type="project" value="UniProtKB-EC"/>
</dbReference>
<evidence type="ECO:0000256" key="16">
    <source>
        <dbReference type="ARBA" id="ARBA00029570"/>
    </source>
</evidence>
<evidence type="ECO:0000256" key="4">
    <source>
        <dbReference type="ARBA" id="ARBA00003889"/>
    </source>
</evidence>
<feature type="active site" description="GMP-histidine intermediate" evidence="18">
    <location>
        <position position="49"/>
    </location>
</feature>
<evidence type="ECO:0000256" key="18">
    <source>
        <dbReference type="PIRSR" id="PIRSR006135-1"/>
    </source>
</evidence>
<evidence type="ECO:0000256" key="8">
    <source>
        <dbReference type="ARBA" id="ARBA00012016"/>
    </source>
</evidence>
<comment type="pathway">
    <text evidence="6">Cofactor biosynthesis; adenosylcobalamin biosynthesis; adenosylcobalamin from cob(II)yrinate a,c-diamide: step 5/7.</text>
</comment>
<dbReference type="PIRSF" id="PIRSF006135">
    <property type="entry name" value="CobU"/>
    <property type="match status" value="1"/>
</dbReference>
<organism evidence="20 21">
    <name type="scientific">Candidatus Blautia pullistercoris</name>
    <dbReference type="NCBI Taxonomy" id="2838499"/>
    <lineage>
        <taxon>Bacteria</taxon>
        <taxon>Bacillati</taxon>
        <taxon>Bacillota</taxon>
        <taxon>Clostridia</taxon>
        <taxon>Lachnospirales</taxon>
        <taxon>Lachnospiraceae</taxon>
        <taxon>Blautia</taxon>
    </lineage>
</organism>
<name>A0A9D2AM82_9FIRM</name>
<dbReference type="GO" id="GO:0005524">
    <property type="term" value="F:ATP binding"/>
    <property type="evidence" value="ECO:0007669"/>
    <property type="project" value="UniProtKB-KW"/>
</dbReference>
<feature type="binding site" evidence="19">
    <location>
        <position position="62"/>
    </location>
    <ligand>
        <name>GTP</name>
        <dbReference type="ChEBI" id="CHEBI:37565"/>
    </ligand>
</feature>
<dbReference type="EMBL" id="DXFG01000150">
    <property type="protein sequence ID" value="HIX37698.1"/>
    <property type="molecule type" value="Genomic_DNA"/>
</dbReference>
<evidence type="ECO:0000256" key="15">
    <source>
        <dbReference type="ARBA" id="ARBA00023134"/>
    </source>
</evidence>
<dbReference type="Proteomes" id="UP000824230">
    <property type="component" value="Unassembled WGS sequence"/>
</dbReference>
<dbReference type="GO" id="GO:0009236">
    <property type="term" value="P:cobalamin biosynthetic process"/>
    <property type="evidence" value="ECO:0007669"/>
    <property type="project" value="UniProtKB-KW"/>
</dbReference>
<dbReference type="CDD" id="cd00544">
    <property type="entry name" value="CobU"/>
    <property type="match status" value="1"/>
</dbReference>
<dbReference type="InterPro" id="IPR027417">
    <property type="entry name" value="P-loop_NTPase"/>
</dbReference>
<evidence type="ECO:0000256" key="9">
    <source>
        <dbReference type="ARBA" id="ARBA00012523"/>
    </source>
</evidence>
<evidence type="ECO:0000313" key="21">
    <source>
        <dbReference type="Proteomes" id="UP000824230"/>
    </source>
</evidence>
<proteinExistence type="inferred from homology"/>
<reference evidence="20" key="2">
    <citation type="submission" date="2021-04" db="EMBL/GenBank/DDBJ databases">
        <authorList>
            <person name="Gilroy R."/>
        </authorList>
    </citation>
    <scope>NUCLEOTIDE SEQUENCE</scope>
    <source>
        <strain evidence="20">ChiHjej12B11-1927</strain>
    </source>
</reference>
<feature type="binding site" evidence="19">
    <location>
        <begin position="50"/>
        <end position="53"/>
    </location>
    <ligand>
        <name>GTP</name>
        <dbReference type="ChEBI" id="CHEBI:37565"/>
    </ligand>
</feature>
<evidence type="ECO:0000256" key="7">
    <source>
        <dbReference type="ARBA" id="ARBA00007490"/>
    </source>
</evidence>
<keyword evidence="13 20" id="KW-0418">Kinase</keyword>
<evidence type="ECO:0000256" key="14">
    <source>
        <dbReference type="ARBA" id="ARBA00022840"/>
    </source>
</evidence>
<feature type="binding site" evidence="19">
    <location>
        <begin position="7"/>
        <end position="14"/>
    </location>
    <ligand>
        <name>GTP</name>
        <dbReference type="ChEBI" id="CHEBI:37565"/>
    </ligand>
</feature>
<keyword evidence="10" id="KW-0169">Cobalamin biosynthesis</keyword>
<dbReference type="InterPro" id="IPR003203">
    <property type="entry name" value="CobU/CobP"/>
</dbReference>
<comment type="catalytic activity">
    <reaction evidence="2">
        <text>adenosylcob(III)inamide phosphate + GTP + H(+) = adenosylcob(III)inamide-GDP + diphosphate</text>
        <dbReference type="Rhea" id="RHEA:22712"/>
        <dbReference type="ChEBI" id="CHEBI:15378"/>
        <dbReference type="ChEBI" id="CHEBI:33019"/>
        <dbReference type="ChEBI" id="CHEBI:37565"/>
        <dbReference type="ChEBI" id="CHEBI:58502"/>
        <dbReference type="ChEBI" id="CHEBI:60487"/>
        <dbReference type="EC" id="2.7.7.62"/>
    </reaction>
</comment>
<evidence type="ECO:0000256" key="19">
    <source>
        <dbReference type="PIRSR" id="PIRSR006135-2"/>
    </source>
</evidence>
<keyword evidence="14" id="KW-0067">ATP-binding</keyword>
<evidence type="ECO:0000256" key="12">
    <source>
        <dbReference type="ARBA" id="ARBA00022741"/>
    </source>
</evidence>
<evidence type="ECO:0000256" key="2">
    <source>
        <dbReference type="ARBA" id="ARBA00000711"/>
    </source>
</evidence>
<accession>A0A9D2AM82</accession>
<evidence type="ECO:0000256" key="1">
    <source>
        <dbReference type="ARBA" id="ARBA00000312"/>
    </source>
</evidence>
<evidence type="ECO:0000256" key="3">
    <source>
        <dbReference type="ARBA" id="ARBA00001522"/>
    </source>
</evidence>